<keyword evidence="1" id="KW-0812">Transmembrane</keyword>
<evidence type="ECO:0000256" key="1">
    <source>
        <dbReference type="SAM" id="Phobius"/>
    </source>
</evidence>
<feature type="transmembrane region" description="Helical" evidence="1">
    <location>
        <begin position="36"/>
        <end position="62"/>
    </location>
</feature>
<gene>
    <name evidence="2" type="ORF">J2T19_002003</name>
</gene>
<keyword evidence="3" id="KW-1185">Reference proteome</keyword>
<keyword evidence="1" id="KW-1133">Transmembrane helix</keyword>
<feature type="transmembrane region" description="Helical" evidence="1">
    <location>
        <begin position="12"/>
        <end position="30"/>
    </location>
</feature>
<reference evidence="2 3" key="1">
    <citation type="submission" date="2023-07" db="EMBL/GenBank/DDBJ databases">
        <title>Sorghum-associated microbial communities from plants grown in Nebraska, USA.</title>
        <authorList>
            <person name="Schachtman D."/>
        </authorList>
    </citation>
    <scope>NUCLEOTIDE SEQUENCE [LARGE SCALE GENOMIC DNA]</scope>
    <source>
        <strain evidence="2 3">DS1314</strain>
    </source>
</reference>
<feature type="transmembrane region" description="Helical" evidence="1">
    <location>
        <begin position="69"/>
        <end position="90"/>
    </location>
</feature>
<evidence type="ECO:0000313" key="2">
    <source>
        <dbReference type="EMBL" id="MDQ0170561.1"/>
    </source>
</evidence>
<sequence length="92" mass="10403">MKLYLFIIQSFYVLTLMPWFIIWGLSFMAFDSGVSMWGVALVTIVTLYPLAVVVCSILSWLLKKKVKTLGLILISSFPLLWVISFAVLILGN</sequence>
<protein>
    <submittedName>
        <fullName evidence="2">Uncharacterized protein</fullName>
    </submittedName>
</protein>
<name>A0ABT9WBC3_9BACL</name>
<proteinExistence type="predicted"/>
<evidence type="ECO:0000313" key="3">
    <source>
        <dbReference type="Proteomes" id="UP001233836"/>
    </source>
</evidence>
<dbReference type="EMBL" id="JAUSTI010000004">
    <property type="protein sequence ID" value="MDQ0170561.1"/>
    <property type="molecule type" value="Genomic_DNA"/>
</dbReference>
<accession>A0ABT9WBC3</accession>
<organism evidence="2 3">
    <name type="scientific">Paenibacillus tundrae</name>
    <dbReference type="NCBI Taxonomy" id="528187"/>
    <lineage>
        <taxon>Bacteria</taxon>
        <taxon>Bacillati</taxon>
        <taxon>Bacillota</taxon>
        <taxon>Bacilli</taxon>
        <taxon>Bacillales</taxon>
        <taxon>Paenibacillaceae</taxon>
        <taxon>Paenibacillus</taxon>
    </lineage>
</organism>
<dbReference type="Proteomes" id="UP001233836">
    <property type="component" value="Unassembled WGS sequence"/>
</dbReference>
<comment type="caution">
    <text evidence="2">The sequence shown here is derived from an EMBL/GenBank/DDBJ whole genome shotgun (WGS) entry which is preliminary data.</text>
</comment>
<keyword evidence="1" id="KW-0472">Membrane</keyword>